<feature type="region of interest" description="Disordered" evidence="1">
    <location>
        <begin position="726"/>
        <end position="749"/>
    </location>
</feature>
<reference evidence="2" key="1">
    <citation type="journal article" date="2021" name="Mol. Ecol. Resour.">
        <title>Phylogenomic analyses of the genus Drosophila reveals genomic signals of climate adaptation.</title>
        <authorList>
            <person name="Li F."/>
            <person name="Rane R.V."/>
            <person name="Luria V."/>
            <person name="Xiong Z."/>
            <person name="Chen J."/>
            <person name="Li Z."/>
            <person name="Catullo R.A."/>
            <person name="Griffin P.C."/>
            <person name="Schiffer M."/>
            <person name="Pearce S."/>
            <person name="Lee S.F."/>
            <person name="McElroy K."/>
            <person name="Stocker A."/>
            <person name="Shirriffs J."/>
            <person name="Cockerell F."/>
            <person name="Coppin C."/>
            <person name="Sgro C.M."/>
            <person name="Karger A."/>
            <person name="Cain J.W."/>
            <person name="Weber J.A."/>
            <person name="Santpere G."/>
            <person name="Kirschner M.W."/>
            <person name="Hoffmann A.A."/>
            <person name="Oakeshott J.G."/>
            <person name="Zhang G."/>
        </authorList>
    </citation>
    <scope>NUCLEOTIDE SEQUENCE</scope>
    <source>
        <strain evidence="2">BGI-SZ-2011g</strain>
    </source>
</reference>
<feature type="region of interest" description="Disordered" evidence="1">
    <location>
        <begin position="1076"/>
        <end position="1095"/>
    </location>
</feature>
<feature type="region of interest" description="Disordered" evidence="1">
    <location>
        <begin position="334"/>
        <end position="359"/>
    </location>
</feature>
<feature type="region of interest" description="Disordered" evidence="1">
    <location>
        <begin position="179"/>
        <end position="226"/>
    </location>
</feature>
<dbReference type="Proteomes" id="UP001200034">
    <property type="component" value="Unassembled WGS sequence"/>
</dbReference>
<comment type="caution">
    <text evidence="2">The sequence shown here is derived from an EMBL/GenBank/DDBJ whole genome shotgun (WGS) entry which is preliminary data.</text>
</comment>
<gene>
    <name evidence="2" type="ORF">KR093_000957</name>
</gene>
<evidence type="ECO:0000313" key="2">
    <source>
        <dbReference type="EMBL" id="KAH8369781.1"/>
    </source>
</evidence>
<feature type="compositionally biased region" description="Polar residues" evidence="1">
    <location>
        <begin position="893"/>
        <end position="907"/>
    </location>
</feature>
<feature type="compositionally biased region" description="Low complexity" evidence="1">
    <location>
        <begin position="1135"/>
        <end position="1170"/>
    </location>
</feature>
<dbReference type="PANTHER" id="PTHR16148">
    <property type="entry name" value="NF-KAPPA-B-REPRESSING FACTOR-RELATED"/>
    <property type="match status" value="1"/>
</dbReference>
<name>A0AAD4JY51_9MUSC</name>
<feature type="region of interest" description="Disordered" evidence="1">
    <location>
        <begin position="1386"/>
        <end position="1415"/>
    </location>
</feature>
<feature type="compositionally biased region" description="Basic residues" evidence="1">
    <location>
        <begin position="188"/>
        <end position="197"/>
    </location>
</feature>
<feature type="region of interest" description="Disordered" evidence="1">
    <location>
        <begin position="251"/>
        <end position="308"/>
    </location>
</feature>
<feature type="compositionally biased region" description="Low complexity" evidence="1">
    <location>
        <begin position="693"/>
        <end position="704"/>
    </location>
</feature>
<feature type="compositionally biased region" description="Polar residues" evidence="1">
    <location>
        <begin position="1107"/>
        <end position="1127"/>
    </location>
</feature>
<feature type="compositionally biased region" description="Low complexity" evidence="1">
    <location>
        <begin position="72"/>
        <end position="90"/>
    </location>
</feature>
<feature type="region of interest" description="Disordered" evidence="1">
    <location>
        <begin position="1101"/>
        <end position="1186"/>
    </location>
</feature>
<feature type="compositionally biased region" description="Polar residues" evidence="1">
    <location>
        <begin position="198"/>
        <end position="210"/>
    </location>
</feature>
<feature type="compositionally biased region" description="Low complexity" evidence="1">
    <location>
        <begin position="726"/>
        <end position="737"/>
    </location>
</feature>
<feature type="compositionally biased region" description="Polar residues" evidence="1">
    <location>
        <begin position="522"/>
        <end position="536"/>
    </location>
</feature>
<protein>
    <submittedName>
        <fullName evidence="2">Uncharacterized protein</fullName>
    </submittedName>
</protein>
<feature type="compositionally biased region" description="Low complexity" evidence="1">
    <location>
        <begin position="648"/>
        <end position="657"/>
    </location>
</feature>
<feature type="region of interest" description="Disordered" evidence="1">
    <location>
        <begin position="72"/>
        <end position="96"/>
    </location>
</feature>
<organism evidence="2 3">
    <name type="scientific">Drosophila rubida</name>
    <dbReference type="NCBI Taxonomy" id="30044"/>
    <lineage>
        <taxon>Eukaryota</taxon>
        <taxon>Metazoa</taxon>
        <taxon>Ecdysozoa</taxon>
        <taxon>Arthropoda</taxon>
        <taxon>Hexapoda</taxon>
        <taxon>Insecta</taxon>
        <taxon>Pterygota</taxon>
        <taxon>Neoptera</taxon>
        <taxon>Endopterygota</taxon>
        <taxon>Diptera</taxon>
        <taxon>Brachycera</taxon>
        <taxon>Muscomorpha</taxon>
        <taxon>Ephydroidea</taxon>
        <taxon>Drosophilidae</taxon>
        <taxon>Drosophila</taxon>
    </lineage>
</organism>
<keyword evidence="3" id="KW-1185">Reference proteome</keyword>
<feature type="region of interest" description="Disordered" evidence="1">
    <location>
        <begin position="641"/>
        <end position="704"/>
    </location>
</feature>
<sequence length="1544" mass="167420">MGKCVSRQSTCTTNSPAAHHQSVLTIALSQQDLRHAHKIWQQLTASNEYIATTTTTTAVDEPTFYYHISRNQAQPATTPEAATKSQQQQQQEEEQHAVLHIQSSVYNHLDAQVNAEHVIANALTGGNGNNDNNGNNNALAYATCQEFLLHELAQTLAECQVKYITPELSNNSSAGITAAAGQAESKKHGAKAQRRHNGNGNPGQQLDATEQQQQQQQQPPQTKGTAMSFGFRKKLNGTPKKFKKLLEAANQHGTSTAPADTKDDNGNAMPNTTATGESRFEKVGVAGAQKTATANRTGAAGKRFGYRGAVPRPASAGLAGSNSSEDAVETAANAQNNNHNNNGNNPISNSNNNNGTGNVLVSNLKRRSKSAHAGRSGEGEPKIAQPKTLTFNLNQNTTIEYQRRQFFGEFADEASGTPTAQPAATSRRYNYTNLANMHANVIVRPTPRAAPASFAKFTLQTVSLPRPEYPVAISLTATTPTTPTPAPSTGARAKELAVRPHPLTSVHVQPVPHVQQARGQLDQKSVKQLTNSSTRRGFSGSREISADSGIASMDMAVDSASSSASASSSSSKRSRSRPRDLQMVMSGRHTFEVRDMDDPPSSESNSYVEPLALPKLPTDNSQTTPLPLIGLVRSNTVLSRESYERRQTSTAQAAPQAPATPPQPTKATASDDSESVDEEKLYLDSSTSEKSAKQLSHASQSSSVSWRCQAGESLAARDCSSMSISSTNHISNSNSNSDTQAPLKAGEKEEDMSLALDDISLVNTDMQFSTMSSLTEPAPKPSGSGDAPDHLLIVDNREAATVRLQVERPRSFNNALNESKFAELALASSSCLLLDDETSPTDSLVSSTEESEEAAGKLKKHKHNAELQQKDFEVDIDDISPVLELELDPGSRSPHSPGTPTHASHSLSLGSDCGNLIDDEIADQPALLCNSEAQELATDTPTLMETHTHTQTGSLRSLKSQSKARTALQQAIELSLRTPAAVRRAVLESAESLDTLSPCESICSDDLMMDFDLNSSVDSIDRTASMRSRSGSDLHKLGADIDIDPEQAETEAELLSQLECKGSDVMKELNSLLRVRMQRQSSASPRERISAKLPARATRLLNRSRLQDQQQLTGNESDNSLRSTHSGASARKRSTAASRASTASSTSSLQRRQQLQQQQQQHPQHRSQLATGSRRATGYGSNAELHSSSDDLMLYDKSFRNAMIQDVLQFKKQLLRLRRILQEVECPSPSLKPSFLLTETLNPFENDNVQLFAACGLDSKQLNDIDLASLTSSTTEDPLQELTDLRRQVVYLQGQVDDRDRTIRLQRDLIEQLEAEKRQAASGSEVTNKECISMATQTERTRPLAIGAEGLSRSKPEYTSYTTHFPALHLHCNDSTVAATTIIRHQQQPLQQQQQTCNGNHSNNHSNSNSNSNCNSNHNNCRALSQTRRHTIISTTLTNYNQQLAAAAYPRRASIGWDATEAATPPATPTPTSTVTAVAHKPVRITLIGEPLPMPKQVHQQTPQQAKTRFLNGGSCQSNGQGSHHHYQPLYNSNKMTNPTVTIV</sequence>
<accession>A0AAD4JY51</accession>
<feature type="compositionally biased region" description="Low complexity" evidence="1">
    <location>
        <begin position="211"/>
        <end position="221"/>
    </location>
</feature>
<evidence type="ECO:0000313" key="3">
    <source>
        <dbReference type="Proteomes" id="UP001200034"/>
    </source>
</evidence>
<feature type="region of interest" description="Disordered" evidence="1">
    <location>
        <begin position="514"/>
        <end position="628"/>
    </location>
</feature>
<proteinExistence type="predicted"/>
<feature type="region of interest" description="Disordered" evidence="1">
    <location>
        <begin position="365"/>
        <end position="384"/>
    </location>
</feature>
<dbReference type="EMBL" id="JAJJHW010002585">
    <property type="protein sequence ID" value="KAH8369781.1"/>
    <property type="molecule type" value="Genomic_DNA"/>
</dbReference>
<dbReference type="PANTHER" id="PTHR16148:SF14">
    <property type="entry name" value="MYND-TYPE DOMAIN-CONTAINING PROTEIN"/>
    <property type="match status" value="1"/>
</dbReference>
<evidence type="ECO:0000256" key="1">
    <source>
        <dbReference type="SAM" id="MobiDB-lite"/>
    </source>
</evidence>
<feature type="compositionally biased region" description="Low complexity" evidence="1">
    <location>
        <begin position="559"/>
        <end position="571"/>
    </location>
</feature>
<feature type="region of interest" description="Disordered" evidence="1">
    <location>
        <begin position="886"/>
        <end position="907"/>
    </location>
</feature>
<feature type="region of interest" description="Disordered" evidence="1">
    <location>
        <begin position="837"/>
        <end position="863"/>
    </location>
</feature>